<dbReference type="SUPFAM" id="SSF56300">
    <property type="entry name" value="Metallo-dependent phosphatases"/>
    <property type="match status" value="1"/>
</dbReference>
<sequence length="579" mass="65046">MPQLPIHNYKLYPRMAHWFNPVLLFKLLVNVVISSVFGSYADRRLLIAALDTTDTQKLLQRARETREMLQPGPDGALWLDFVADLGDGFDSTYSVATLLAQKQLRVGGRDLPRGQALIMGGDEVYPKATADAYRYQLYWPYAWASPDPHPGEATGTPLFAIPGNHDWYDGLSLFLAWFCRAKPVRFGSWRTVQRRSYFANQITDTWWIWAIDIQLADNMDQPQADYFKTIAENMPENSKIILCSAEPGWLYVETSSESTSWEIVEYAIELAENAGKGLTVPVVLSGDTHHYNRYTGLKNQQYITSGGGGAFLHPTHQLEDVIPLRRCGVNQSLTLASASDKGAGPAVYPGFELSKSLVWRNLYFALTNWDFSLLMGMVYFLFGVAISLRPHWDMYLATVAILAWSLMGYTIKQEKSKRRAVVLTSALHSLAHAAVVIGAGTYFVALNAAIFLFEGPYAVHLWLLALLVEMFPIGFALGSSLFGWNMMLTCRYLQMNRNDAFSALRIGAYNNFVRMRITEDDIEFFVVGLDAVPSRGDWKENPKHGAHTADEPRFIPATPLTPHLVESFSLNKPVTKPEV</sequence>
<feature type="transmembrane region" description="Helical" evidence="1">
    <location>
        <begin position="459"/>
        <end position="484"/>
    </location>
</feature>
<proteinExistence type="predicted"/>
<reference evidence="3 4" key="1">
    <citation type="submission" date="2006-03" db="EMBL/GenBank/DDBJ databases">
        <title>Complete sequence of Rhodopseudomonas palustris BisB5.</title>
        <authorList>
            <consortium name="US DOE Joint Genome Institute"/>
            <person name="Copeland A."/>
            <person name="Lucas S."/>
            <person name="Lapidus A."/>
            <person name="Barry K."/>
            <person name="Detter J.C."/>
            <person name="Glavina del Rio T."/>
            <person name="Hammon N."/>
            <person name="Israni S."/>
            <person name="Dalin E."/>
            <person name="Tice H."/>
            <person name="Pitluck S."/>
            <person name="Chain P."/>
            <person name="Malfatti S."/>
            <person name="Shin M."/>
            <person name="Vergez L."/>
            <person name="Schmutz J."/>
            <person name="Larimer F."/>
            <person name="Land M."/>
            <person name="Hauser L."/>
            <person name="Pelletier D.A."/>
            <person name="Kyrpides N."/>
            <person name="Lykidis A."/>
            <person name="Oda Y."/>
            <person name="Harwood C.S."/>
            <person name="Richardson P."/>
        </authorList>
    </citation>
    <scope>NUCLEOTIDE SEQUENCE [LARGE SCALE GENOMIC DNA]</scope>
    <source>
        <strain evidence="3 4">BisB5</strain>
    </source>
</reference>
<feature type="transmembrane region" description="Helical" evidence="1">
    <location>
        <begin position="430"/>
        <end position="453"/>
    </location>
</feature>
<feature type="transmembrane region" description="Helical" evidence="1">
    <location>
        <begin position="392"/>
        <end position="409"/>
    </location>
</feature>
<organism evidence="3 4">
    <name type="scientific">Rhodopseudomonas palustris (strain BisB5)</name>
    <dbReference type="NCBI Taxonomy" id="316057"/>
    <lineage>
        <taxon>Bacteria</taxon>
        <taxon>Pseudomonadati</taxon>
        <taxon>Pseudomonadota</taxon>
        <taxon>Alphaproteobacteria</taxon>
        <taxon>Hyphomicrobiales</taxon>
        <taxon>Nitrobacteraceae</taxon>
        <taxon>Rhodopseudomonas</taxon>
    </lineage>
</organism>
<dbReference type="eggNOG" id="COG1409">
    <property type="taxonomic scope" value="Bacteria"/>
</dbReference>
<dbReference type="PANTHER" id="PTHR34211">
    <property type="entry name" value="CALCINEURIN-LIKE METALLO-PHOSPHOESTERASE SUPERFAMILY PROTEIN"/>
    <property type="match status" value="1"/>
</dbReference>
<keyword evidence="1" id="KW-0812">Transmembrane</keyword>
<dbReference type="InterPro" id="IPR029052">
    <property type="entry name" value="Metallo-depent_PP-like"/>
</dbReference>
<dbReference type="KEGG" id="rpd:RPD_3941"/>
<dbReference type="STRING" id="316057.RPD_3941"/>
<keyword evidence="1" id="KW-0472">Membrane</keyword>
<evidence type="ECO:0000313" key="3">
    <source>
        <dbReference type="EMBL" id="ABE41162.1"/>
    </source>
</evidence>
<name>Q131S7_RHOPS</name>
<keyword evidence="1" id="KW-1133">Transmembrane helix</keyword>
<dbReference type="BioCyc" id="RPAL316057:RPD_RS19800-MONOMER"/>
<dbReference type="Gene3D" id="3.60.21.10">
    <property type="match status" value="1"/>
</dbReference>
<dbReference type="Pfam" id="PF00149">
    <property type="entry name" value="Metallophos"/>
    <property type="match status" value="1"/>
</dbReference>
<dbReference type="Proteomes" id="UP000001818">
    <property type="component" value="Chromosome"/>
</dbReference>
<feature type="domain" description="Calcineurin-like phosphoesterase" evidence="2">
    <location>
        <begin position="81"/>
        <end position="291"/>
    </location>
</feature>
<feature type="transmembrane region" description="Helical" evidence="1">
    <location>
        <begin position="362"/>
        <end position="386"/>
    </location>
</feature>
<evidence type="ECO:0000313" key="4">
    <source>
        <dbReference type="Proteomes" id="UP000001818"/>
    </source>
</evidence>
<gene>
    <name evidence="3" type="ordered locus">RPD_3941</name>
</gene>
<evidence type="ECO:0000259" key="2">
    <source>
        <dbReference type="Pfam" id="PF00149"/>
    </source>
</evidence>
<dbReference type="GO" id="GO:0016787">
    <property type="term" value="F:hydrolase activity"/>
    <property type="evidence" value="ECO:0007669"/>
    <property type="project" value="InterPro"/>
</dbReference>
<dbReference type="AlphaFoldDB" id="Q131S7"/>
<dbReference type="HOGENOM" id="CLU_008143_0_0_5"/>
<protein>
    <recommendedName>
        <fullName evidence="2">Calcineurin-like phosphoesterase domain-containing protein</fullName>
    </recommendedName>
</protein>
<feature type="transmembrane region" description="Helical" evidence="1">
    <location>
        <begin position="18"/>
        <end position="37"/>
    </location>
</feature>
<accession>Q131S7</accession>
<dbReference type="InterPro" id="IPR004843">
    <property type="entry name" value="Calcineurin-like_PHP"/>
</dbReference>
<evidence type="ECO:0000256" key="1">
    <source>
        <dbReference type="SAM" id="Phobius"/>
    </source>
</evidence>
<dbReference type="PANTHER" id="PTHR34211:SF3">
    <property type="entry name" value="CALCINEURIN-LIKE METALLO-PHOSPHOESTERASE SUPERFAMILY PROTEIN"/>
    <property type="match status" value="1"/>
</dbReference>
<dbReference type="EMBL" id="CP000283">
    <property type="protein sequence ID" value="ABE41162.1"/>
    <property type="molecule type" value="Genomic_DNA"/>
</dbReference>